<evidence type="ECO:0000313" key="1">
    <source>
        <dbReference type="EMBL" id="MCP8939375.1"/>
    </source>
</evidence>
<organism evidence="1 2">
    <name type="scientific">Alsobacter ponti</name>
    <dbReference type="NCBI Taxonomy" id="2962936"/>
    <lineage>
        <taxon>Bacteria</taxon>
        <taxon>Pseudomonadati</taxon>
        <taxon>Pseudomonadota</taxon>
        <taxon>Alphaproteobacteria</taxon>
        <taxon>Hyphomicrobiales</taxon>
        <taxon>Alsobacteraceae</taxon>
        <taxon>Alsobacter</taxon>
    </lineage>
</organism>
<evidence type="ECO:0008006" key="3">
    <source>
        <dbReference type="Google" id="ProtNLM"/>
    </source>
</evidence>
<sequence>MSAACTVVGLAIVSEDDRIADAAGAMPASLRNDADWRRFQAELDKASLVVLGRLGHEAHANTKQRPRMVVSSRSSGLERRSDAWWWNPARLSWADALARAAPQGGIIAVPGGQGVFDLFLELGYDAFHLTRAHGVTIPNGRTLFSGLSANRTAEAVLAGRGLLPGPAETIDPAGPVTLTVWRRVRSGA</sequence>
<reference evidence="1 2" key="1">
    <citation type="submission" date="2022-07" db="EMBL/GenBank/DDBJ databases">
        <authorList>
            <person name="Li W.-J."/>
            <person name="Deng Q.-Q."/>
        </authorList>
    </citation>
    <scope>NUCLEOTIDE SEQUENCE [LARGE SCALE GENOMIC DNA]</scope>
    <source>
        <strain evidence="1 2">SYSU M60028</strain>
    </source>
</reference>
<evidence type="ECO:0000313" key="2">
    <source>
        <dbReference type="Proteomes" id="UP001205890"/>
    </source>
</evidence>
<dbReference type="RefSeq" id="WP_254742725.1">
    <property type="nucleotide sequence ID" value="NZ_JANCLU010000011.1"/>
</dbReference>
<dbReference type="Proteomes" id="UP001205890">
    <property type="component" value="Unassembled WGS sequence"/>
</dbReference>
<dbReference type="EMBL" id="JANCLU010000011">
    <property type="protein sequence ID" value="MCP8939375.1"/>
    <property type="molecule type" value="Genomic_DNA"/>
</dbReference>
<name>A0ABT1LD00_9HYPH</name>
<keyword evidence="2" id="KW-1185">Reference proteome</keyword>
<protein>
    <recommendedName>
        <fullName evidence="3">Dihydrofolate reductase</fullName>
    </recommendedName>
</protein>
<dbReference type="InterPro" id="IPR024072">
    <property type="entry name" value="DHFR-like_dom_sf"/>
</dbReference>
<accession>A0ABT1LD00</accession>
<dbReference type="SUPFAM" id="SSF53597">
    <property type="entry name" value="Dihydrofolate reductase-like"/>
    <property type="match status" value="1"/>
</dbReference>
<dbReference type="Gene3D" id="3.40.430.10">
    <property type="entry name" value="Dihydrofolate Reductase, subunit A"/>
    <property type="match status" value="1"/>
</dbReference>
<proteinExistence type="predicted"/>
<gene>
    <name evidence="1" type="ORF">NK718_12690</name>
</gene>
<comment type="caution">
    <text evidence="1">The sequence shown here is derived from an EMBL/GenBank/DDBJ whole genome shotgun (WGS) entry which is preliminary data.</text>
</comment>